<proteinExistence type="predicted"/>
<organism evidence="1">
    <name type="scientific">Rhizophora mucronata</name>
    <name type="common">Asiatic mangrove</name>
    <dbReference type="NCBI Taxonomy" id="61149"/>
    <lineage>
        <taxon>Eukaryota</taxon>
        <taxon>Viridiplantae</taxon>
        <taxon>Streptophyta</taxon>
        <taxon>Embryophyta</taxon>
        <taxon>Tracheophyta</taxon>
        <taxon>Spermatophyta</taxon>
        <taxon>Magnoliopsida</taxon>
        <taxon>eudicotyledons</taxon>
        <taxon>Gunneridae</taxon>
        <taxon>Pentapetalae</taxon>
        <taxon>rosids</taxon>
        <taxon>fabids</taxon>
        <taxon>Malpighiales</taxon>
        <taxon>Rhizophoraceae</taxon>
        <taxon>Rhizophora</taxon>
    </lineage>
</organism>
<evidence type="ECO:0000313" key="1">
    <source>
        <dbReference type="EMBL" id="MBW90463.1"/>
    </source>
</evidence>
<accession>A0A2P2JAI9</accession>
<protein>
    <submittedName>
        <fullName evidence="1">Uncharacterized protein</fullName>
    </submittedName>
</protein>
<reference evidence="1" key="1">
    <citation type="submission" date="2018-02" db="EMBL/GenBank/DDBJ databases">
        <title>Rhizophora mucronata_Transcriptome.</title>
        <authorList>
            <person name="Meera S.P."/>
            <person name="Sreeshan A."/>
            <person name="Augustine A."/>
        </authorList>
    </citation>
    <scope>NUCLEOTIDE SEQUENCE</scope>
    <source>
        <tissue evidence="1">Leaf</tissue>
    </source>
</reference>
<name>A0A2P2JAI9_RHIMU</name>
<sequence>MIHCAEAITNIEKVILRHVNLSTEPSLKLHRVET</sequence>
<dbReference type="EMBL" id="GGEC01009980">
    <property type="protein sequence ID" value="MBW90463.1"/>
    <property type="molecule type" value="Transcribed_RNA"/>
</dbReference>
<dbReference type="AlphaFoldDB" id="A0A2P2JAI9"/>